<protein>
    <submittedName>
        <fullName evidence="1">Uncharacterized protein</fullName>
    </submittedName>
</protein>
<comment type="caution">
    <text evidence="1">The sequence shown here is derived from an EMBL/GenBank/DDBJ whole genome shotgun (WGS) entry which is preliminary data.</text>
</comment>
<proteinExistence type="predicted"/>
<keyword evidence="2" id="KW-1185">Reference proteome</keyword>
<gene>
    <name evidence="1" type="ORF">PPENT_87.1.T0140347</name>
</gene>
<dbReference type="AlphaFoldDB" id="A0A8S1SVJ6"/>
<accession>A0A8S1SVJ6</accession>
<dbReference type="EMBL" id="CAJJDO010000014">
    <property type="protein sequence ID" value="CAD8145641.1"/>
    <property type="molecule type" value="Genomic_DNA"/>
</dbReference>
<organism evidence="1 2">
    <name type="scientific">Paramecium pentaurelia</name>
    <dbReference type="NCBI Taxonomy" id="43138"/>
    <lineage>
        <taxon>Eukaryota</taxon>
        <taxon>Sar</taxon>
        <taxon>Alveolata</taxon>
        <taxon>Ciliophora</taxon>
        <taxon>Intramacronucleata</taxon>
        <taxon>Oligohymenophorea</taxon>
        <taxon>Peniculida</taxon>
        <taxon>Parameciidae</taxon>
        <taxon>Paramecium</taxon>
    </lineage>
</organism>
<name>A0A8S1SVJ6_9CILI</name>
<sequence>MQVSLFLYHISYEQQRIDNQIYLILVLNHLNLLSFKNKGPINLDLYTNPILQPNNYQFQHEKEQLLFRMWNSMLILIQNITYSILQSKKEVGFKKEQFPILILSLIQIFMNSKIRQF</sequence>
<reference evidence="1" key="1">
    <citation type="submission" date="2021-01" db="EMBL/GenBank/DDBJ databases">
        <authorList>
            <consortium name="Genoscope - CEA"/>
            <person name="William W."/>
        </authorList>
    </citation>
    <scope>NUCLEOTIDE SEQUENCE</scope>
</reference>
<dbReference type="Proteomes" id="UP000689195">
    <property type="component" value="Unassembled WGS sequence"/>
</dbReference>
<evidence type="ECO:0000313" key="2">
    <source>
        <dbReference type="Proteomes" id="UP000689195"/>
    </source>
</evidence>
<evidence type="ECO:0000313" key="1">
    <source>
        <dbReference type="EMBL" id="CAD8145641.1"/>
    </source>
</evidence>